<evidence type="ECO:0000256" key="8">
    <source>
        <dbReference type="ARBA" id="ARBA00031423"/>
    </source>
</evidence>
<dbReference type="Proteomes" id="UP000000557">
    <property type="component" value="Chromosome"/>
</dbReference>
<name>Q7NG57_GLOVI</name>
<dbReference type="PANTHER" id="PTHR32438">
    <property type="entry name" value="4-ALPHA-GLUCANOTRANSFERASE DPE1, CHLOROPLASTIC/AMYLOPLASTIC"/>
    <property type="match status" value="1"/>
</dbReference>
<evidence type="ECO:0000256" key="6">
    <source>
        <dbReference type="ARBA" id="ARBA00022679"/>
    </source>
</evidence>
<dbReference type="SUPFAM" id="SSF51445">
    <property type="entry name" value="(Trans)glycosidases"/>
    <property type="match status" value="1"/>
</dbReference>
<dbReference type="PhylomeDB" id="Q7NG57"/>
<comment type="catalytic activity">
    <reaction evidence="1 10">
        <text>Transfers a segment of a (1-&gt;4)-alpha-D-glucan to a new position in an acceptor, which may be glucose or a (1-&gt;4)-alpha-D-glucan.</text>
        <dbReference type="EC" id="2.4.1.25"/>
    </reaction>
</comment>
<dbReference type="eggNOG" id="COG1640">
    <property type="taxonomic scope" value="Bacteria"/>
</dbReference>
<dbReference type="NCBIfam" id="NF011079">
    <property type="entry name" value="PRK14508.1-2"/>
    <property type="match status" value="1"/>
</dbReference>
<dbReference type="Gene3D" id="3.20.20.80">
    <property type="entry name" value="Glycosidases"/>
    <property type="match status" value="1"/>
</dbReference>
<evidence type="ECO:0000256" key="9">
    <source>
        <dbReference type="ARBA" id="ARBA00031501"/>
    </source>
</evidence>
<dbReference type="CAZy" id="GH77">
    <property type="family name" value="Glycoside Hydrolase Family 77"/>
</dbReference>
<evidence type="ECO:0000256" key="1">
    <source>
        <dbReference type="ARBA" id="ARBA00000439"/>
    </source>
</evidence>
<dbReference type="GO" id="GO:0000025">
    <property type="term" value="P:maltose catabolic process"/>
    <property type="evidence" value="ECO:0000318"/>
    <property type="project" value="GO_Central"/>
</dbReference>
<keyword evidence="6 10" id="KW-0808">Transferase</keyword>
<evidence type="ECO:0000313" key="12">
    <source>
        <dbReference type="Proteomes" id="UP000000557"/>
    </source>
</evidence>
<comment type="similarity">
    <text evidence="2 10">Belongs to the disproportionating enzyme family.</text>
</comment>
<dbReference type="GO" id="GO:0004134">
    <property type="term" value="F:4-alpha-glucanotransferase activity"/>
    <property type="evidence" value="ECO:0000318"/>
    <property type="project" value="GO_Central"/>
</dbReference>
<dbReference type="InParanoid" id="Q7NG57"/>
<dbReference type="InterPro" id="IPR017853">
    <property type="entry name" value="GH"/>
</dbReference>
<evidence type="ECO:0000256" key="7">
    <source>
        <dbReference type="ARBA" id="ARBA00023277"/>
    </source>
</evidence>
<reference evidence="11 12" key="2">
    <citation type="journal article" date="2003" name="DNA Res.">
        <title>Complete genome structure of Gloeobacter violaceus PCC 7421, a cyanobacterium that lacks thylakoids (supplement).</title>
        <authorList>
            <person name="Nakamura Y."/>
            <person name="Kaneko T."/>
            <person name="Sato S."/>
            <person name="Mimuro M."/>
            <person name="Miyashita H."/>
            <person name="Tsuchiya T."/>
            <person name="Sasamoto S."/>
            <person name="Watanabe A."/>
            <person name="Kawashima K."/>
            <person name="Kishida Y."/>
            <person name="Kiyokawa C."/>
            <person name="Kohara M."/>
            <person name="Matsumoto M."/>
            <person name="Matsuno A."/>
            <person name="Nakazaki N."/>
            <person name="Shimpo S."/>
            <person name="Takeuchi C."/>
            <person name="Yamada M."/>
            <person name="Tabata S."/>
        </authorList>
    </citation>
    <scope>NUCLEOTIDE SEQUENCE [LARGE SCALE GENOMIC DNA]</scope>
    <source>
        <strain evidence="12">ATCC 29082 / PCC 7421</strain>
    </source>
</reference>
<accession>Q7NG57</accession>
<dbReference type="AlphaFoldDB" id="Q7NG57"/>
<keyword evidence="7 10" id="KW-0119">Carbohydrate metabolism</keyword>
<dbReference type="NCBIfam" id="NF011080">
    <property type="entry name" value="PRK14508.1-3"/>
    <property type="match status" value="1"/>
</dbReference>
<dbReference type="PANTHER" id="PTHR32438:SF5">
    <property type="entry name" value="4-ALPHA-GLUCANOTRANSFERASE DPE1, CHLOROPLASTIC_AMYLOPLASTIC"/>
    <property type="match status" value="1"/>
</dbReference>
<dbReference type="NCBIfam" id="TIGR00217">
    <property type="entry name" value="malQ"/>
    <property type="match status" value="1"/>
</dbReference>
<dbReference type="EC" id="2.4.1.25" evidence="3 10"/>
<dbReference type="FunCoup" id="Q7NG57">
    <property type="interactions" value="8"/>
</dbReference>
<dbReference type="KEGG" id="gvi:gll3316"/>
<keyword evidence="12" id="KW-1185">Reference proteome</keyword>
<gene>
    <name evidence="11" type="ordered locus">gll3316</name>
</gene>
<proteinExistence type="inferred from homology"/>
<reference evidence="11 12" key="1">
    <citation type="journal article" date="2003" name="DNA Res.">
        <title>Complete genome structure of Gloeobacter violaceus PCC 7421, a cyanobacterium that lacks thylakoids.</title>
        <authorList>
            <person name="Nakamura Y."/>
            <person name="Kaneko T."/>
            <person name="Sato S."/>
            <person name="Mimuro M."/>
            <person name="Miyashita H."/>
            <person name="Tsuchiya T."/>
            <person name="Sasamoto S."/>
            <person name="Watanabe A."/>
            <person name="Kawashima K."/>
            <person name="Kishida Y."/>
            <person name="Kiyokawa C."/>
            <person name="Kohara M."/>
            <person name="Matsumoto M."/>
            <person name="Matsuno A."/>
            <person name="Nakazaki N."/>
            <person name="Shimpo S."/>
            <person name="Takeuchi C."/>
            <person name="Yamada M."/>
            <person name="Tabata S."/>
        </authorList>
    </citation>
    <scope>NUCLEOTIDE SEQUENCE [LARGE SCALE GENOMIC DNA]</scope>
    <source>
        <strain evidence="12">ATCC 29082 / PCC 7421</strain>
    </source>
</reference>
<evidence type="ECO:0000256" key="2">
    <source>
        <dbReference type="ARBA" id="ARBA00005684"/>
    </source>
</evidence>
<protein>
    <recommendedName>
        <fullName evidence="4 10">4-alpha-glucanotransferase</fullName>
        <ecNumber evidence="3 10">2.4.1.25</ecNumber>
    </recommendedName>
    <alternativeName>
        <fullName evidence="8 10">Amylomaltase</fullName>
    </alternativeName>
    <alternativeName>
        <fullName evidence="9 10">Disproportionating enzyme</fullName>
    </alternativeName>
</protein>
<dbReference type="EnsemblBacteria" id="BAC91257">
    <property type="protein sequence ID" value="BAC91257"/>
    <property type="gene ID" value="BAC91257"/>
</dbReference>
<organism evidence="11 12">
    <name type="scientific">Gloeobacter violaceus (strain ATCC 29082 / PCC 7421)</name>
    <dbReference type="NCBI Taxonomy" id="251221"/>
    <lineage>
        <taxon>Bacteria</taxon>
        <taxon>Bacillati</taxon>
        <taxon>Cyanobacteriota</taxon>
        <taxon>Cyanophyceae</taxon>
        <taxon>Gloeobacterales</taxon>
        <taxon>Gloeobacteraceae</taxon>
        <taxon>Gloeobacter</taxon>
    </lineage>
</organism>
<dbReference type="Pfam" id="PF02446">
    <property type="entry name" value="Glyco_hydro_77"/>
    <property type="match status" value="1"/>
</dbReference>
<dbReference type="OrthoDB" id="9811841at2"/>
<sequence>MLLPRASGILLHPTSLPGPYGIGSLGSEAREFIDLMAITGQRFWQILPLAPTGYGNCPYMSCSAFAGNPLLVDPEDLVAQALIDKDDLAPDELKTTAGWHHPKINFEEAVAYKTRLLETACENFAAKGDSDKKLFWAYCEREGWWLDDYALFMALKEANDTLPWQEWDQGLALREGAVLKQQSRELRDRVFYHQFSQYLFSRQWSALKQYANGRGVSILGDLPIYVAADSADVWAHPHLFQLDESGNPTVVAGVPPDYFSATGQLWGNPIYDWEAMERNGYAWWINRIKRMLDMVDLVRIDHFRGFASYWEVEAGRTTAIDGRWIKGPGPQLFDAIEKALGSLPVVAEDLGVLTDEVETLRDRYGLFGMKVLQFAFDGMANNIHLPHNHVRSSIVYTGTHDNDTTVGWYNHSPRWVHEATERYLYLNTGWEIHWALVRCALASVCNLSILPMQDVLGLGSEARMNTPGVAEGNWDWRVGTFEAVEPWMRERLADLTALYGRWSG</sequence>
<dbReference type="EMBL" id="BA000045">
    <property type="protein sequence ID" value="BAC91257.1"/>
    <property type="molecule type" value="Genomic_DNA"/>
</dbReference>
<evidence type="ECO:0000256" key="10">
    <source>
        <dbReference type="RuleBase" id="RU361207"/>
    </source>
</evidence>
<dbReference type="GO" id="GO:0005829">
    <property type="term" value="C:cytosol"/>
    <property type="evidence" value="ECO:0000318"/>
    <property type="project" value="GO_Central"/>
</dbReference>
<keyword evidence="5 10" id="KW-0328">Glycosyltransferase</keyword>
<dbReference type="GO" id="GO:0000272">
    <property type="term" value="P:polysaccharide catabolic process"/>
    <property type="evidence" value="ECO:0000318"/>
    <property type="project" value="GO_Central"/>
</dbReference>
<dbReference type="RefSeq" id="WP_011143306.1">
    <property type="nucleotide sequence ID" value="NC_005125.1"/>
</dbReference>
<evidence type="ECO:0000256" key="5">
    <source>
        <dbReference type="ARBA" id="ARBA00022676"/>
    </source>
</evidence>
<dbReference type="STRING" id="251221.gene:10760826"/>
<evidence type="ECO:0000256" key="3">
    <source>
        <dbReference type="ARBA" id="ARBA00012560"/>
    </source>
</evidence>
<evidence type="ECO:0000313" key="11">
    <source>
        <dbReference type="EMBL" id="BAC91257.1"/>
    </source>
</evidence>
<dbReference type="PATRIC" id="fig|251221.4.peg.3348"/>
<dbReference type="HOGENOM" id="CLU_014132_1_0_3"/>
<evidence type="ECO:0000256" key="4">
    <source>
        <dbReference type="ARBA" id="ARBA00020295"/>
    </source>
</evidence>
<dbReference type="InterPro" id="IPR003385">
    <property type="entry name" value="Glyco_hydro_77"/>
</dbReference>